<feature type="transmembrane region" description="Helical" evidence="2">
    <location>
        <begin position="46"/>
        <end position="68"/>
    </location>
</feature>
<keyword evidence="5" id="KW-1185">Reference proteome</keyword>
<evidence type="ECO:0000259" key="3">
    <source>
        <dbReference type="Pfam" id="PF09335"/>
    </source>
</evidence>
<organism evidence="4 5">
    <name type="scientific">Corynebacterium choanae</name>
    <dbReference type="NCBI Taxonomy" id="1862358"/>
    <lineage>
        <taxon>Bacteria</taxon>
        <taxon>Bacillati</taxon>
        <taxon>Actinomycetota</taxon>
        <taxon>Actinomycetes</taxon>
        <taxon>Mycobacteriales</taxon>
        <taxon>Corynebacteriaceae</taxon>
        <taxon>Corynebacterium</taxon>
    </lineage>
</organism>
<evidence type="ECO:0000256" key="1">
    <source>
        <dbReference type="SAM" id="MobiDB-lite"/>
    </source>
</evidence>
<dbReference type="InterPro" id="IPR032816">
    <property type="entry name" value="VTT_dom"/>
</dbReference>
<dbReference type="Proteomes" id="UP000269019">
    <property type="component" value="Chromosome"/>
</dbReference>
<evidence type="ECO:0000313" key="5">
    <source>
        <dbReference type="Proteomes" id="UP000269019"/>
    </source>
</evidence>
<feature type="transmembrane region" description="Helical" evidence="2">
    <location>
        <begin position="154"/>
        <end position="176"/>
    </location>
</feature>
<keyword evidence="2" id="KW-0472">Membrane</keyword>
<keyword evidence="2" id="KW-1133">Transmembrane helix</keyword>
<keyword evidence="2" id="KW-0812">Transmembrane</keyword>
<proteinExistence type="predicted"/>
<feature type="transmembrane region" description="Helical" evidence="2">
    <location>
        <begin position="74"/>
        <end position="91"/>
    </location>
</feature>
<dbReference type="Pfam" id="PF09335">
    <property type="entry name" value="VTT_dom"/>
    <property type="match status" value="1"/>
</dbReference>
<name>A0A3G6J8G7_9CORY</name>
<dbReference type="OrthoDB" id="3727474at2"/>
<feature type="transmembrane region" description="Helical" evidence="2">
    <location>
        <begin position="98"/>
        <end position="121"/>
    </location>
</feature>
<feature type="region of interest" description="Disordered" evidence="1">
    <location>
        <begin position="1"/>
        <end position="33"/>
    </location>
</feature>
<dbReference type="AlphaFoldDB" id="A0A3G6J8G7"/>
<gene>
    <name evidence="4" type="ORF">CCHOA_10040</name>
</gene>
<reference evidence="4 5" key="1">
    <citation type="submission" date="2018-11" db="EMBL/GenBank/DDBJ databases">
        <authorList>
            <person name="Kleinhagauer T."/>
            <person name="Glaeser S.P."/>
            <person name="Spergser J."/>
            <person name="Ruckert C."/>
            <person name="Kaempfer P."/>
            <person name="Busse H.-J."/>
        </authorList>
    </citation>
    <scope>NUCLEOTIDE SEQUENCE [LARGE SCALE GENOMIC DNA]</scope>
    <source>
        <strain evidence="4 5">200CH</strain>
    </source>
</reference>
<evidence type="ECO:0000313" key="4">
    <source>
        <dbReference type="EMBL" id="AZA14391.1"/>
    </source>
</evidence>
<accession>A0A3G6J8G7</accession>
<sequence>MTRTHHSDDSVADPAGSPTPETPAATNRPDQPPLPEFFTSPDKIDIWLFIYLGVNTLFNLAIIPLRVWLMNRPVIYALMVGGYTSAILGGAQSSLGGTAAWIVVVCALVGALKGVPLWWLIGHKWGMEYIEMLAGQSKSMRKWLPRLQNLSPRLLLGVTLLSYIPFMPTLLVANLLSGVRGIRFSVVMAVNALGVLIRNSIFAYLGIRYGEAVIGVVDEINKYATWITLVLIAVAIYSATKSAKHQRPAKSA</sequence>
<dbReference type="RefSeq" id="WP_123929688.1">
    <property type="nucleotide sequence ID" value="NZ_CP033896.1"/>
</dbReference>
<dbReference type="KEGG" id="ccho:CCHOA_10040"/>
<feature type="domain" description="VTT" evidence="3">
    <location>
        <begin position="86"/>
        <end position="206"/>
    </location>
</feature>
<protein>
    <submittedName>
        <fullName evidence="4">SNARE associated Golgi protein</fullName>
    </submittedName>
</protein>
<evidence type="ECO:0000256" key="2">
    <source>
        <dbReference type="SAM" id="Phobius"/>
    </source>
</evidence>
<dbReference type="EMBL" id="CP033896">
    <property type="protein sequence ID" value="AZA14391.1"/>
    <property type="molecule type" value="Genomic_DNA"/>
</dbReference>
<feature type="transmembrane region" description="Helical" evidence="2">
    <location>
        <begin position="223"/>
        <end position="240"/>
    </location>
</feature>
<feature type="transmembrane region" description="Helical" evidence="2">
    <location>
        <begin position="188"/>
        <end position="207"/>
    </location>
</feature>